<dbReference type="Proteomes" id="UP000466692">
    <property type="component" value="Unassembled WGS sequence"/>
</dbReference>
<gene>
    <name evidence="1" type="ORF">GLW08_16870</name>
</gene>
<reference evidence="1" key="1">
    <citation type="submission" date="2019-11" db="EMBL/GenBank/DDBJ databases">
        <title>Genome sequences of 17 halophilic strains isolated from different environments.</title>
        <authorList>
            <person name="Furrow R.E."/>
        </authorList>
    </citation>
    <scope>NUCLEOTIDE SEQUENCE</scope>
    <source>
        <strain evidence="1">22510_22_Filter</strain>
    </source>
</reference>
<name>A0ACC7VJN2_9BACI</name>
<accession>A0ACC7VJN2</accession>
<proteinExistence type="predicted"/>
<evidence type="ECO:0000313" key="2">
    <source>
        <dbReference type="Proteomes" id="UP000466692"/>
    </source>
</evidence>
<evidence type="ECO:0000313" key="1">
    <source>
        <dbReference type="EMBL" id="MYL55008.1"/>
    </source>
</evidence>
<protein>
    <submittedName>
        <fullName evidence="1">Uncharacterized protein</fullName>
    </submittedName>
</protein>
<organism evidence="1 2">
    <name type="scientific">Pontibacillus yanchengensis</name>
    <dbReference type="NCBI Taxonomy" id="462910"/>
    <lineage>
        <taxon>Bacteria</taxon>
        <taxon>Bacillati</taxon>
        <taxon>Bacillota</taxon>
        <taxon>Bacilli</taxon>
        <taxon>Bacillales</taxon>
        <taxon>Bacillaceae</taxon>
        <taxon>Pontibacillus</taxon>
    </lineage>
</organism>
<comment type="caution">
    <text evidence="1">The sequence shown here is derived from an EMBL/GenBank/DDBJ whole genome shotgun (WGS) entry which is preliminary data.</text>
</comment>
<keyword evidence="2" id="KW-1185">Reference proteome</keyword>
<dbReference type="EMBL" id="WMEU01000006">
    <property type="protein sequence ID" value="MYL55008.1"/>
    <property type="molecule type" value="Genomic_DNA"/>
</dbReference>
<sequence length="119" mass="14283">MKVELELTRVKVKEGKSYKVDEWMKLLHNRMDEVLLTLGNEKMFVETIFREVVNGDEFLYWYSVQGEGGTYVEDSHHDIDRLHLEYWEECIDSSYEPMDMKTEVVMIQENIRNVIREDS</sequence>